<reference evidence="2 3" key="1">
    <citation type="submission" date="2019-12" db="EMBL/GenBank/DDBJ databases">
        <authorList>
            <person name="Scholz U."/>
            <person name="Mascher M."/>
            <person name="Fiebig A."/>
        </authorList>
    </citation>
    <scope>NUCLEOTIDE SEQUENCE</scope>
</reference>
<dbReference type="Proteomes" id="UP001189122">
    <property type="component" value="Unassembled WGS sequence"/>
</dbReference>
<name>A0A7I8JU22_SPIIN</name>
<dbReference type="Pfam" id="PF26631">
    <property type="entry name" value="DUF8204"/>
    <property type="match status" value="1"/>
</dbReference>
<dbReference type="EMBL" id="CACRZD030000018">
    <property type="protein sequence ID" value="CAA6673676.1"/>
    <property type="molecule type" value="Genomic_DNA"/>
</dbReference>
<dbReference type="AlphaFoldDB" id="A0A7I8JU22"/>
<keyword evidence="3" id="KW-1185">Reference proteome</keyword>
<proteinExistence type="predicted"/>
<dbReference type="EMBL" id="LR743605">
    <property type="protein sequence ID" value="CAA2634693.1"/>
    <property type="molecule type" value="Genomic_DNA"/>
</dbReference>
<dbReference type="InterPro" id="IPR058517">
    <property type="entry name" value="DUF8204"/>
</dbReference>
<evidence type="ECO:0000313" key="2">
    <source>
        <dbReference type="EMBL" id="CAA2634693.1"/>
    </source>
</evidence>
<feature type="domain" description="DUF8204" evidence="1">
    <location>
        <begin position="8"/>
        <end position="52"/>
    </location>
</feature>
<accession>A0A7I8JU22</accession>
<organism evidence="2">
    <name type="scientific">Spirodela intermedia</name>
    <name type="common">Intermediate duckweed</name>
    <dbReference type="NCBI Taxonomy" id="51605"/>
    <lineage>
        <taxon>Eukaryota</taxon>
        <taxon>Viridiplantae</taxon>
        <taxon>Streptophyta</taxon>
        <taxon>Embryophyta</taxon>
        <taxon>Tracheophyta</taxon>
        <taxon>Spermatophyta</taxon>
        <taxon>Magnoliopsida</taxon>
        <taxon>Liliopsida</taxon>
        <taxon>Araceae</taxon>
        <taxon>Lemnoideae</taxon>
        <taxon>Spirodela</taxon>
    </lineage>
</organism>
<evidence type="ECO:0000259" key="1">
    <source>
        <dbReference type="Pfam" id="PF26631"/>
    </source>
</evidence>
<dbReference type="PANTHER" id="PTHR34566:SF2">
    <property type="entry name" value="ALTERED INHERITANCE OF MITOCHONDRIA PROTEIN"/>
    <property type="match status" value="1"/>
</dbReference>
<evidence type="ECO:0000313" key="3">
    <source>
        <dbReference type="Proteomes" id="UP001189122"/>
    </source>
</evidence>
<sequence length="155" mass="17402">MIPQKPPFPGYMVGESELEASKEGRNLSDFKYSCVGYSVFMETRMMRLRKERSRQSCHSLLVDRRVSAPSHAAAHAPAIEMVRSPVAGAHKWSGKRRISPGIMPVDLGTEETNCTKFTRNAGLVASGVSRNLHRAANYVKDNLDDILYPDRRRPK</sequence>
<dbReference type="PANTHER" id="PTHR34566">
    <property type="entry name" value="ALTERED INHERITANCE OF MITOCHONDRIA PROTEIN"/>
    <property type="match status" value="1"/>
</dbReference>
<protein>
    <recommendedName>
        <fullName evidence="1">DUF8204 domain-containing protein</fullName>
    </recommendedName>
</protein>
<gene>
    <name evidence="2" type="ORF">SI7747_18020093</name>
</gene>